<dbReference type="SUPFAM" id="SSF109854">
    <property type="entry name" value="DinB/YfiT-like putative metalloenzymes"/>
    <property type="match status" value="1"/>
</dbReference>
<keyword evidence="2" id="KW-0670">Pyruvate</keyword>
<evidence type="ECO:0000313" key="2">
    <source>
        <dbReference type="EMBL" id="QQB13681.1"/>
    </source>
</evidence>
<dbReference type="RefSeq" id="WP_198498852.1">
    <property type="nucleotide sequence ID" value="NZ_CP065989.1"/>
</dbReference>
<proteinExistence type="predicted"/>
<sequence>MDERLTENFAEAARWVESLVDRIDPRAWDGPGLGDWSMRALVGHTSRSLLTVESYLETTADEATLESPEAYFAFVATQTSTDPGAVFERGVAAGEALGNDPGRALSEIADRVIPLVQSAEDRVMTTAAGPMLLSAYLPTRTFELTVHGLDIAAAAGITASAPRGPLVESLGIAARLAAHGGDGERVLLALTGRTALGDRFSVLD</sequence>
<dbReference type="Gene3D" id="1.20.120.450">
    <property type="entry name" value="dinb family like domain"/>
    <property type="match status" value="1"/>
</dbReference>
<organism evidence="2 3">
    <name type="scientific">Brevibacterium casei</name>
    <dbReference type="NCBI Taxonomy" id="33889"/>
    <lineage>
        <taxon>Bacteria</taxon>
        <taxon>Bacillati</taxon>
        <taxon>Actinomycetota</taxon>
        <taxon>Actinomycetes</taxon>
        <taxon>Micrococcales</taxon>
        <taxon>Brevibacteriaceae</taxon>
        <taxon>Brevibacterium</taxon>
    </lineage>
</organism>
<gene>
    <name evidence="2" type="ORF">I6H47_12870</name>
</gene>
<evidence type="ECO:0000313" key="3">
    <source>
        <dbReference type="Proteomes" id="UP000595374"/>
    </source>
</evidence>
<protein>
    <submittedName>
        <fullName evidence="2">Maleylpyruvate isomerase N-terminal domain-containing protein</fullName>
    </submittedName>
</protein>
<evidence type="ECO:0000259" key="1">
    <source>
        <dbReference type="Pfam" id="PF11716"/>
    </source>
</evidence>
<reference evidence="2 3" key="1">
    <citation type="submission" date="2020-12" db="EMBL/GenBank/DDBJ databases">
        <title>FDA dAtabase for Regulatory Grade micrObial Sequences (FDA-ARGOS): Supporting development and validation of Infectious Disease Dx tests.</title>
        <authorList>
            <person name="Sproer C."/>
            <person name="Gronow S."/>
            <person name="Severitt S."/>
            <person name="Schroder I."/>
            <person name="Tallon L."/>
            <person name="Sadzewicz L."/>
            <person name="Zhao X."/>
            <person name="Boylan J."/>
            <person name="Ott S."/>
            <person name="Bowen H."/>
            <person name="Vavikolanu K."/>
            <person name="Mehta A."/>
            <person name="Aluvathingal J."/>
            <person name="Nadendla S."/>
            <person name="Lowell S."/>
            <person name="Myers T."/>
            <person name="Yan Y."/>
            <person name="Sichtig H."/>
        </authorList>
    </citation>
    <scope>NUCLEOTIDE SEQUENCE [LARGE SCALE GENOMIC DNA]</scope>
    <source>
        <strain evidence="2 3">FDAARGOS_990</strain>
    </source>
</reference>
<dbReference type="Pfam" id="PF11716">
    <property type="entry name" value="MDMPI_N"/>
    <property type="match status" value="1"/>
</dbReference>
<dbReference type="GO" id="GO:0046872">
    <property type="term" value="F:metal ion binding"/>
    <property type="evidence" value="ECO:0007669"/>
    <property type="project" value="InterPro"/>
</dbReference>
<feature type="domain" description="Mycothiol-dependent maleylpyruvate isomerase metal-binding" evidence="1">
    <location>
        <begin position="10"/>
        <end position="152"/>
    </location>
</feature>
<dbReference type="InterPro" id="IPR034660">
    <property type="entry name" value="DinB/YfiT-like"/>
</dbReference>
<dbReference type="EMBL" id="CP065989">
    <property type="protein sequence ID" value="QQB13681.1"/>
    <property type="molecule type" value="Genomic_DNA"/>
</dbReference>
<accession>A0A7T3ZXZ1</accession>
<dbReference type="Proteomes" id="UP000595374">
    <property type="component" value="Chromosome"/>
</dbReference>
<keyword evidence="2" id="KW-0413">Isomerase</keyword>
<name>A0A7T3ZXZ1_9MICO</name>
<dbReference type="InterPro" id="IPR024344">
    <property type="entry name" value="MDMPI_metal-binding"/>
</dbReference>
<dbReference type="AlphaFoldDB" id="A0A7T3ZXZ1"/>
<dbReference type="GO" id="GO:0016853">
    <property type="term" value="F:isomerase activity"/>
    <property type="evidence" value="ECO:0007669"/>
    <property type="project" value="UniProtKB-KW"/>
</dbReference>